<proteinExistence type="predicted"/>
<evidence type="ECO:0000313" key="2">
    <source>
        <dbReference type="Proteomes" id="UP000789920"/>
    </source>
</evidence>
<organism evidence="1 2">
    <name type="scientific">Racocetra persica</name>
    <dbReference type="NCBI Taxonomy" id="160502"/>
    <lineage>
        <taxon>Eukaryota</taxon>
        <taxon>Fungi</taxon>
        <taxon>Fungi incertae sedis</taxon>
        <taxon>Mucoromycota</taxon>
        <taxon>Glomeromycotina</taxon>
        <taxon>Glomeromycetes</taxon>
        <taxon>Diversisporales</taxon>
        <taxon>Gigasporaceae</taxon>
        <taxon>Racocetra</taxon>
    </lineage>
</organism>
<evidence type="ECO:0000313" key="1">
    <source>
        <dbReference type="EMBL" id="CAG8840183.1"/>
    </source>
</evidence>
<protein>
    <submittedName>
        <fullName evidence="1">9086_t:CDS:1</fullName>
    </submittedName>
</protein>
<sequence>ICVICKNEFSKKTSMGTLCKHLDTQHPGWSTIELFWIVSDTLPFSTVESKALIALLHFLNTTLELPSRETIKSIVQNSFISMRSDVQALFGQIFSNISITLDIWTSRANMPFLGITAHWINSNWNLKKILVDMCMLLHPHTGENIETKLESILATFNITTKIICATTDSGSNVISAIRLLNMHLSMQNFYFYSRHCLAHVLHLIVMAGMTPIKTSIEK</sequence>
<comment type="caution">
    <text evidence="1">The sequence shown here is derived from an EMBL/GenBank/DDBJ whole genome shotgun (WGS) entry which is preliminary data.</text>
</comment>
<name>A0ACA9SJ47_9GLOM</name>
<dbReference type="EMBL" id="CAJVQC010126006">
    <property type="protein sequence ID" value="CAG8840183.1"/>
    <property type="molecule type" value="Genomic_DNA"/>
</dbReference>
<keyword evidence="2" id="KW-1185">Reference proteome</keyword>
<dbReference type="Proteomes" id="UP000789920">
    <property type="component" value="Unassembled WGS sequence"/>
</dbReference>
<feature type="non-terminal residue" evidence="1">
    <location>
        <position position="1"/>
    </location>
</feature>
<gene>
    <name evidence="1" type="ORF">RPERSI_LOCUS31335</name>
</gene>
<feature type="non-terminal residue" evidence="1">
    <location>
        <position position="218"/>
    </location>
</feature>
<accession>A0ACA9SJ47</accession>
<reference evidence="1" key="1">
    <citation type="submission" date="2021-06" db="EMBL/GenBank/DDBJ databases">
        <authorList>
            <person name="Kallberg Y."/>
            <person name="Tangrot J."/>
            <person name="Rosling A."/>
        </authorList>
    </citation>
    <scope>NUCLEOTIDE SEQUENCE</scope>
    <source>
        <strain evidence="1">MA461A</strain>
    </source>
</reference>